<keyword evidence="6" id="KW-0812">Transmembrane</keyword>
<keyword evidence="6" id="KW-1133">Transmembrane helix</keyword>
<evidence type="ECO:0000256" key="4">
    <source>
        <dbReference type="ARBA" id="ARBA00022643"/>
    </source>
</evidence>
<proteinExistence type="inferred from homology"/>
<protein>
    <submittedName>
        <fullName evidence="8">Nitroreductase protein</fullName>
        <ecNumber evidence="8">1.-.-.-</ecNumber>
    </submittedName>
</protein>
<feature type="domain" description="Nitroreductase" evidence="7">
    <location>
        <begin position="241"/>
        <end position="299"/>
    </location>
</feature>
<organism evidence="8 9">
    <name type="scientific">Marine Group I thaumarchaeote SCGC RSA3</name>
    <dbReference type="NCBI Taxonomy" id="1503183"/>
    <lineage>
        <taxon>Archaea</taxon>
        <taxon>Nitrososphaerota</taxon>
        <taxon>Marine Group I</taxon>
    </lineage>
</organism>
<evidence type="ECO:0000256" key="5">
    <source>
        <dbReference type="ARBA" id="ARBA00023002"/>
    </source>
</evidence>
<keyword evidence="9" id="KW-1185">Reference proteome</keyword>
<feature type="non-terminal residue" evidence="8">
    <location>
        <position position="1"/>
    </location>
</feature>
<evidence type="ECO:0000256" key="6">
    <source>
        <dbReference type="SAM" id="Phobius"/>
    </source>
</evidence>
<keyword evidence="6" id="KW-0472">Membrane</keyword>
<evidence type="ECO:0000256" key="1">
    <source>
        <dbReference type="ARBA" id="ARBA00001917"/>
    </source>
</evidence>
<comment type="caution">
    <text evidence="8">The sequence shown here is derived from an EMBL/GenBank/DDBJ whole genome shotgun (WGS) entry which is preliminary data.</text>
</comment>
<evidence type="ECO:0000256" key="3">
    <source>
        <dbReference type="ARBA" id="ARBA00022630"/>
    </source>
</evidence>
<keyword evidence="3" id="KW-0285">Flavoprotein</keyword>
<dbReference type="PATRIC" id="fig|1503183.3.peg.1224"/>
<dbReference type="PANTHER" id="PTHR43673:SF2">
    <property type="entry name" value="NITROREDUCTASE"/>
    <property type="match status" value="1"/>
</dbReference>
<feature type="domain" description="Nitroreductase" evidence="7">
    <location>
        <begin position="303"/>
        <end position="381"/>
    </location>
</feature>
<evidence type="ECO:0000259" key="7">
    <source>
        <dbReference type="Pfam" id="PF00881"/>
    </source>
</evidence>
<evidence type="ECO:0000256" key="2">
    <source>
        <dbReference type="ARBA" id="ARBA00007118"/>
    </source>
</evidence>
<keyword evidence="5 8" id="KW-0560">Oxidoreductase</keyword>
<reference evidence="8 9" key="1">
    <citation type="submission" date="2014-06" db="EMBL/GenBank/DDBJ databases">
        <authorList>
            <person name="Ngugi D.K."/>
            <person name="Blom J."/>
            <person name="Alam I."/>
            <person name="Rashid M."/>
            <person name="Baalawi W."/>
            <person name="Zhang G."/>
            <person name="Hikmawan T."/>
            <person name="Guan Y."/>
            <person name="Antunes A."/>
            <person name="Siam R."/>
            <person name="El-Dorry H."/>
            <person name="Bajic V."/>
            <person name="Stingl U."/>
        </authorList>
    </citation>
    <scope>NUCLEOTIDE SEQUENCE [LARGE SCALE GENOMIC DNA]</scope>
    <source>
        <strain evidence="8">SCGC RSA3</strain>
    </source>
</reference>
<name>A0A087RX12_9ARCH</name>
<dbReference type="AlphaFoldDB" id="A0A087RX12"/>
<dbReference type="EC" id="1.-.-.-" evidence="8"/>
<comment type="similarity">
    <text evidence="2">Belongs to the nitroreductase family.</text>
</comment>
<accession>A0A087RX12</accession>
<dbReference type="Pfam" id="PF00881">
    <property type="entry name" value="Nitroreductase"/>
    <property type="match status" value="2"/>
</dbReference>
<dbReference type="EMBL" id="JOTD01000048">
    <property type="protein sequence ID" value="KFM18016.1"/>
    <property type="molecule type" value="Genomic_DNA"/>
</dbReference>
<dbReference type="SUPFAM" id="SSF55469">
    <property type="entry name" value="FMN-dependent nitroreductase-like"/>
    <property type="match status" value="1"/>
</dbReference>
<dbReference type="PANTHER" id="PTHR43673">
    <property type="entry name" value="NAD(P)H NITROREDUCTASE YDGI-RELATED"/>
    <property type="match status" value="1"/>
</dbReference>
<dbReference type="GO" id="GO:0016491">
    <property type="term" value="F:oxidoreductase activity"/>
    <property type="evidence" value="ECO:0007669"/>
    <property type="project" value="UniProtKB-KW"/>
</dbReference>
<feature type="transmembrane region" description="Helical" evidence="6">
    <location>
        <begin position="334"/>
        <end position="357"/>
    </location>
</feature>
<evidence type="ECO:0000313" key="9">
    <source>
        <dbReference type="Proteomes" id="UP000029383"/>
    </source>
</evidence>
<comment type="cofactor">
    <cofactor evidence="1">
        <name>FMN</name>
        <dbReference type="ChEBI" id="CHEBI:58210"/>
    </cofactor>
</comment>
<keyword evidence="4" id="KW-0288">FMN</keyword>
<gene>
    <name evidence="8" type="ORF">SCCGRSA3_01370</name>
</gene>
<dbReference type="Proteomes" id="UP000029383">
    <property type="component" value="Unassembled WGS sequence"/>
</dbReference>
<dbReference type="InterPro" id="IPR000415">
    <property type="entry name" value="Nitroreductase-like"/>
</dbReference>
<dbReference type="Gene3D" id="3.40.109.10">
    <property type="entry name" value="NADH Oxidase"/>
    <property type="match status" value="1"/>
</dbReference>
<dbReference type="InterPro" id="IPR029479">
    <property type="entry name" value="Nitroreductase"/>
</dbReference>
<sequence>YHRKRLKRYGYDESLYHQRNKTETIFSVVKKMFGENVISRKIATQNRELFYRVIAYNVYRINRDKLLIWYGFYTADMTNNMKYQRIEPAYTSKDGCRIVWSGVDEDDTDTVILNKNELEKLVELFKKNSVGEVELEDQSSYIRINSDVTQFSLSNHRLLEADTNQIQKEVLEYAKVPHEPQYVYIGTKEFYPSVWVRDDKKEQRGISTKDPQKSLIQAILSSEPEKIRQDLSPTDLFRVFATRRSTRKFDKSKVEDWKIDKILSAADVAPTAGNFQGFQVFLVKNPKAKEALVEAANKQPYVNAPVVLVFCTDPSRVKLKFTPKILDKFSLQDATIAAAFSLLAASGVGLSTIWIGMFDEEKVKEILGTDLRPSSILCIGYPDKKKPPKSRRHLKELIKVIE</sequence>
<evidence type="ECO:0000313" key="8">
    <source>
        <dbReference type="EMBL" id="KFM18016.1"/>
    </source>
</evidence>